<proteinExistence type="inferred from homology"/>
<keyword evidence="5 6" id="KW-0482">Metalloprotease</keyword>
<name>A0A9X2LBQ6_9PROT</name>
<comment type="similarity">
    <text evidence="6">Belongs to the peptidase M48 family.</text>
</comment>
<dbReference type="Proteomes" id="UP001142610">
    <property type="component" value="Unassembled WGS sequence"/>
</dbReference>
<keyword evidence="10" id="KW-1185">Reference proteome</keyword>
<comment type="cofactor">
    <cofactor evidence="6">
        <name>Zn(2+)</name>
        <dbReference type="ChEBI" id="CHEBI:29105"/>
    </cofactor>
    <text evidence="6">Binds 1 zinc ion per subunit.</text>
</comment>
<evidence type="ECO:0000256" key="2">
    <source>
        <dbReference type="ARBA" id="ARBA00022723"/>
    </source>
</evidence>
<keyword evidence="1 6" id="KW-0645">Protease</keyword>
<dbReference type="AlphaFoldDB" id="A0A9X2LBQ6"/>
<dbReference type="GO" id="GO:0004222">
    <property type="term" value="F:metalloendopeptidase activity"/>
    <property type="evidence" value="ECO:0007669"/>
    <property type="project" value="InterPro"/>
</dbReference>
<keyword evidence="2" id="KW-0479">Metal-binding</keyword>
<dbReference type="GO" id="GO:0051603">
    <property type="term" value="P:proteolysis involved in protein catabolic process"/>
    <property type="evidence" value="ECO:0007669"/>
    <property type="project" value="TreeGrafter"/>
</dbReference>
<dbReference type="GO" id="GO:0016020">
    <property type="term" value="C:membrane"/>
    <property type="evidence" value="ECO:0007669"/>
    <property type="project" value="TreeGrafter"/>
</dbReference>
<dbReference type="SUPFAM" id="SSF50156">
    <property type="entry name" value="PDZ domain-like"/>
    <property type="match status" value="1"/>
</dbReference>
<evidence type="ECO:0000259" key="8">
    <source>
        <dbReference type="Pfam" id="PF01435"/>
    </source>
</evidence>
<keyword evidence="3 6" id="KW-0378">Hydrolase</keyword>
<dbReference type="Pfam" id="PF01435">
    <property type="entry name" value="Peptidase_M48"/>
    <property type="match status" value="1"/>
</dbReference>
<evidence type="ECO:0000256" key="3">
    <source>
        <dbReference type="ARBA" id="ARBA00022801"/>
    </source>
</evidence>
<accession>A0A9X2LBQ6</accession>
<organism evidence="9 10">
    <name type="scientific">Parvularcula maris</name>
    <dbReference type="NCBI Taxonomy" id="2965077"/>
    <lineage>
        <taxon>Bacteria</taxon>
        <taxon>Pseudomonadati</taxon>
        <taxon>Pseudomonadota</taxon>
        <taxon>Alphaproteobacteria</taxon>
        <taxon>Parvularculales</taxon>
        <taxon>Parvularculaceae</taxon>
        <taxon>Parvularcula</taxon>
    </lineage>
</organism>
<feature type="domain" description="Peptidase M48" evidence="8">
    <location>
        <begin position="188"/>
        <end position="352"/>
    </location>
</feature>
<sequence length="375" mass="40323">MRRLTLAFCLLAGACASVHSELPSVERAALDDERLTVQRAAVEEALARDERVRRLAWPLLTANTELCEKTAPRIGVRLGDVDVVASAARGLRKSQVEALGFSDEPFILSVAPGSPAAEAGLTPLTKVLRIGNAEEDIATAADFGAQYADALKRYEDDEEDGILFTVEQDGAERQLAVVPALACDIEVVSSGANEINARATFKTITIYAGLVRALEENDDALAFVIGHEIAHVAGRHPHKGLRNAAVTGALAWAPPLIVASTAADFVAYPLARRFGAKAPPFSTLATKGIARTVGSTDFEREADYLGLYMLARAGRPTDRVPEVFQLFANVSPRSSWLQVTHPVVPERTLRLRLAAEEIAAKRAAGQELVPEGWEE</sequence>
<dbReference type="PANTHER" id="PTHR22726:SF1">
    <property type="entry name" value="METALLOENDOPEPTIDASE OMA1, MITOCHONDRIAL"/>
    <property type="match status" value="1"/>
</dbReference>
<evidence type="ECO:0000256" key="1">
    <source>
        <dbReference type="ARBA" id="ARBA00022670"/>
    </source>
</evidence>
<gene>
    <name evidence="9" type="ORF">NOG11_14605</name>
</gene>
<dbReference type="InterPro" id="IPR001915">
    <property type="entry name" value="Peptidase_M48"/>
</dbReference>
<evidence type="ECO:0000256" key="4">
    <source>
        <dbReference type="ARBA" id="ARBA00022833"/>
    </source>
</evidence>
<dbReference type="Gene3D" id="2.30.42.10">
    <property type="match status" value="1"/>
</dbReference>
<dbReference type="EMBL" id="JANIBC010000023">
    <property type="protein sequence ID" value="MCQ8186611.1"/>
    <property type="molecule type" value="Genomic_DNA"/>
</dbReference>
<evidence type="ECO:0000256" key="6">
    <source>
        <dbReference type="RuleBase" id="RU003983"/>
    </source>
</evidence>
<feature type="signal peptide" evidence="7">
    <location>
        <begin position="1"/>
        <end position="20"/>
    </location>
</feature>
<protein>
    <submittedName>
        <fullName evidence="9">M48 family metalloprotease</fullName>
        <ecNumber evidence="9">3.4.24.-</ecNumber>
    </submittedName>
</protein>
<dbReference type="InterPro" id="IPR051156">
    <property type="entry name" value="Mito/Outer_Membr_Metalloprot"/>
</dbReference>
<keyword evidence="7" id="KW-0732">Signal</keyword>
<evidence type="ECO:0000256" key="5">
    <source>
        <dbReference type="ARBA" id="ARBA00023049"/>
    </source>
</evidence>
<dbReference type="EC" id="3.4.24.-" evidence="9"/>
<reference evidence="9" key="1">
    <citation type="submission" date="2022-07" db="EMBL/GenBank/DDBJ databases">
        <title>Parvularcula maris sp. nov., an algicidal bacterium isolated from seawater.</title>
        <authorList>
            <person name="Li F."/>
        </authorList>
    </citation>
    <scope>NUCLEOTIDE SEQUENCE</scope>
    <source>
        <strain evidence="9">BGMRC 0090</strain>
    </source>
</reference>
<dbReference type="RefSeq" id="WP_256620550.1">
    <property type="nucleotide sequence ID" value="NZ_JANIBC010000023.1"/>
</dbReference>
<dbReference type="PROSITE" id="PS51257">
    <property type="entry name" value="PROKAR_LIPOPROTEIN"/>
    <property type="match status" value="1"/>
</dbReference>
<dbReference type="PANTHER" id="PTHR22726">
    <property type="entry name" value="METALLOENDOPEPTIDASE OMA1"/>
    <property type="match status" value="1"/>
</dbReference>
<dbReference type="GO" id="GO:0046872">
    <property type="term" value="F:metal ion binding"/>
    <property type="evidence" value="ECO:0007669"/>
    <property type="project" value="UniProtKB-KW"/>
</dbReference>
<keyword evidence="4 6" id="KW-0862">Zinc</keyword>
<dbReference type="InterPro" id="IPR036034">
    <property type="entry name" value="PDZ_sf"/>
</dbReference>
<feature type="chain" id="PRO_5040924237" evidence="7">
    <location>
        <begin position="21"/>
        <end position="375"/>
    </location>
</feature>
<evidence type="ECO:0000313" key="10">
    <source>
        <dbReference type="Proteomes" id="UP001142610"/>
    </source>
</evidence>
<comment type="caution">
    <text evidence="9">The sequence shown here is derived from an EMBL/GenBank/DDBJ whole genome shotgun (WGS) entry which is preliminary data.</text>
</comment>
<evidence type="ECO:0000313" key="9">
    <source>
        <dbReference type="EMBL" id="MCQ8186611.1"/>
    </source>
</evidence>
<evidence type="ECO:0000256" key="7">
    <source>
        <dbReference type="SAM" id="SignalP"/>
    </source>
</evidence>